<comment type="caution">
    <text evidence="12">The sequence shown here is derived from an EMBL/GenBank/DDBJ whole genome shotgun (WGS) entry which is preliminary data.</text>
</comment>
<dbReference type="SUPFAM" id="SSF55874">
    <property type="entry name" value="ATPase domain of HSP90 chaperone/DNA topoisomerase II/histidine kinase"/>
    <property type="match status" value="1"/>
</dbReference>
<dbReference type="Gene3D" id="1.20.5.1930">
    <property type="match status" value="1"/>
</dbReference>
<dbReference type="OrthoDB" id="9781904at2"/>
<dbReference type="STRING" id="263475.AMD00_10075"/>
<dbReference type="CDD" id="cd16917">
    <property type="entry name" value="HATPase_UhpB-NarQ-NarX-like"/>
    <property type="match status" value="1"/>
</dbReference>
<reference evidence="13" key="1">
    <citation type="submission" date="2015-08" db="EMBL/GenBank/DDBJ databases">
        <title>Fjat-10028 dsm 16317.</title>
        <authorList>
            <person name="Liu B."/>
            <person name="Wang J."/>
            <person name="Zhu Y."/>
            <person name="Liu G."/>
            <person name="Chen Q."/>
            <person name="Chen Z."/>
            <person name="Lan J."/>
            <person name="Che J."/>
            <person name="Ge C."/>
            <person name="Shi H."/>
            <person name="Pan Z."/>
            <person name="Liu X."/>
        </authorList>
    </citation>
    <scope>NUCLEOTIDE SEQUENCE [LARGE SCALE GENOMIC DNA]</scope>
    <source>
        <strain evidence="13">DSM 16317</strain>
    </source>
</reference>
<evidence type="ECO:0000256" key="9">
    <source>
        <dbReference type="SAM" id="Phobius"/>
    </source>
</evidence>
<evidence type="ECO:0000313" key="13">
    <source>
        <dbReference type="Proteomes" id="UP000036867"/>
    </source>
</evidence>
<gene>
    <name evidence="12" type="ORF">AMD00_10075</name>
</gene>
<keyword evidence="8" id="KW-0902">Two-component regulatory system</keyword>
<evidence type="ECO:0000256" key="4">
    <source>
        <dbReference type="ARBA" id="ARBA00022679"/>
    </source>
</evidence>
<proteinExistence type="predicted"/>
<keyword evidence="9" id="KW-1133">Transmembrane helix</keyword>
<dbReference type="Pfam" id="PF07730">
    <property type="entry name" value="HisKA_3"/>
    <property type="match status" value="1"/>
</dbReference>
<feature type="transmembrane region" description="Helical" evidence="9">
    <location>
        <begin position="66"/>
        <end position="86"/>
    </location>
</feature>
<protein>
    <recommendedName>
        <fullName evidence="2">histidine kinase</fullName>
        <ecNumber evidence="2">2.7.13.3</ecNumber>
    </recommendedName>
</protein>
<dbReference type="Proteomes" id="UP000036867">
    <property type="component" value="Unassembled WGS sequence"/>
</dbReference>
<feature type="domain" description="Signal transduction histidine kinase subgroup 3 dimerisation and phosphoacceptor" evidence="11">
    <location>
        <begin position="196"/>
        <end position="261"/>
    </location>
</feature>
<evidence type="ECO:0000259" key="11">
    <source>
        <dbReference type="Pfam" id="PF07730"/>
    </source>
</evidence>
<evidence type="ECO:0000256" key="2">
    <source>
        <dbReference type="ARBA" id="ARBA00012438"/>
    </source>
</evidence>
<dbReference type="Pfam" id="PF02518">
    <property type="entry name" value="HATPase_c"/>
    <property type="match status" value="1"/>
</dbReference>
<dbReference type="GeneID" id="301136445"/>
<dbReference type="GO" id="GO:0016020">
    <property type="term" value="C:membrane"/>
    <property type="evidence" value="ECO:0007669"/>
    <property type="project" value="InterPro"/>
</dbReference>
<organism evidence="12 13">
    <name type="scientific">Viridibacillus arvi</name>
    <dbReference type="NCBI Taxonomy" id="263475"/>
    <lineage>
        <taxon>Bacteria</taxon>
        <taxon>Bacillati</taxon>
        <taxon>Bacillota</taxon>
        <taxon>Bacilli</taxon>
        <taxon>Bacillales</taxon>
        <taxon>Caryophanaceae</taxon>
        <taxon>Viridibacillus</taxon>
    </lineage>
</organism>
<keyword evidence="3" id="KW-0597">Phosphoprotein</keyword>
<dbReference type="GO" id="GO:0000155">
    <property type="term" value="F:phosphorelay sensor kinase activity"/>
    <property type="evidence" value="ECO:0007669"/>
    <property type="project" value="InterPro"/>
</dbReference>
<dbReference type="Gene3D" id="3.30.565.10">
    <property type="entry name" value="Histidine kinase-like ATPase, C-terminal domain"/>
    <property type="match status" value="1"/>
</dbReference>
<dbReference type="InterPro" id="IPR003594">
    <property type="entry name" value="HATPase_dom"/>
</dbReference>
<keyword evidence="9" id="KW-0472">Membrane</keyword>
<keyword evidence="9" id="KW-0812">Transmembrane</keyword>
<sequence>MKAVRDQRKWHWLDYVLFLIRTIWITNIGYLIFIGTTGLNKWILLLWAISLYIIPHLFYRPGLIKFPKYVFAEVLLTGSAFIYLSIQYEISETYGFLFWPMLTVAYACQVKPLIWLGPFLYISIFFAGTLAGDLFADEGFFARFIDTTIFYGIGLCLGRMTIVNNANKTLIASIEEKNEDLEYYSKKIEELTIKEERNRVSQDLHDTVGHIFTSVITSLDALPFLYRADKKEAEKSIKEISDLARDGLHDVRKTIHQMSPMTHQTLIESVQELIVDFMKHTSTDIKLIVEGEATKVGERIKFAIIRCIQEGLTNAKKHGQATIINVTISFNQEELIVLIEDNGMGFSELHLGFGLRSMKDRISALAGTVEFYSKLNAGMRITCHIPTAKEVSLS</sequence>
<dbReference type="PANTHER" id="PTHR24421">
    <property type="entry name" value="NITRATE/NITRITE SENSOR PROTEIN NARX-RELATED"/>
    <property type="match status" value="1"/>
</dbReference>
<accession>A0A0M0LCF8</accession>
<dbReference type="GO" id="GO:0046983">
    <property type="term" value="F:protein dimerization activity"/>
    <property type="evidence" value="ECO:0007669"/>
    <property type="project" value="InterPro"/>
</dbReference>
<feature type="transmembrane region" description="Helical" evidence="9">
    <location>
        <begin position="12"/>
        <end position="33"/>
    </location>
</feature>
<dbReference type="RefSeq" id="WP_053416952.1">
    <property type="nucleotide sequence ID" value="NZ_LILB01000005.1"/>
</dbReference>
<feature type="domain" description="Histidine kinase/HSP90-like ATPase" evidence="10">
    <location>
        <begin position="304"/>
        <end position="388"/>
    </location>
</feature>
<dbReference type="InterPro" id="IPR036890">
    <property type="entry name" value="HATPase_C_sf"/>
</dbReference>
<dbReference type="InterPro" id="IPR050482">
    <property type="entry name" value="Sensor_HK_TwoCompSys"/>
</dbReference>
<dbReference type="PANTHER" id="PTHR24421:SF10">
    <property type="entry name" value="NITRATE_NITRITE SENSOR PROTEIN NARQ"/>
    <property type="match status" value="1"/>
</dbReference>
<feature type="transmembrane region" description="Helical" evidence="9">
    <location>
        <begin position="115"/>
        <end position="134"/>
    </location>
</feature>
<evidence type="ECO:0000259" key="10">
    <source>
        <dbReference type="Pfam" id="PF02518"/>
    </source>
</evidence>
<dbReference type="AlphaFoldDB" id="A0A0M0LCF8"/>
<dbReference type="GO" id="GO:0005524">
    <property type="term" value="F:ATP binding"/>
    <property type="evidence" value="ECO:0007669"/>
    <property type="project" value="UniProtKB-KW"/>
</dbReference>
<keyword evidence="6" id="KW-0418">Kinase</keyword>
<feature type="transmembrane region" description="Helical" evidence="9">
    <location>
        <begin position="39"/>
        <end position="59"/>
    </location>
</feature>
<evidence type="ECO:0000256" key="5">
    <source>
        <dbReference type="ARBA" id="ARBA00022741"/>
    </source>
</evidence>
<dbReference type="EMBL" id="LILB01000005">
    <property type="protein sequence ID" value="KOO48769.1"/>
    <property type="molecule type" value="Genomic_DNA"/>
</dbReference>
<keyword evidence="5" id="KW-0547">Nucleotide-binding</keyword>
<evidence type="ECO:0000313" key="12">
    <source>
        <dbReference type="EMBL" id="KOO48769.1"/>
    </source>
</evidence>
<comment type="catalytic activity">
    <reaction evidence="1">
        <text>ATP + protein L-histidine = ADP + protein N-phospho-L-histidine.</text>
        <dbReference type="EC" id="2.7.13.3"/>
    </reaction>
</comment>
<dbReference type="EC" id="2.7.13.3" evidence="2"/>
<feature type="transmembrane region" description="Helical" evidence="9">
    <location>
        <begin position="140"/>
        <end position="158"/>
    </location>
</feature>
<dbReference type="InterPro" id="IPR011712">
    <property type="entry name" value="Sig_transdc_His_kin_sub3_dim/P"/>
</dbReference>
<keyword evidence="4" id="KW-0808">Transferase</keyword>
<keyword evidence="13" id="KW-1185">Reference proteome</keyword>
<name>A0A0M0LCF8_9BACL</name>
<evidence type="ECO:0000256" key="1">
    <source>
        <dbReference type="ARBA" id="ARBA00000085"/>
    </source>
</evidence>
<keyword evidence="7" id="KW-0067">ATP-binding</keyword>
<evidence type="ECO:0000256" key="7">
    <source>
        <dbReference type="ARBA" id="ARBA00022840"/>
    </source>
</evidence>
<evidence type="ECO:0000256" key="6">
    <source>
        <dbReference type="ARBA" id="ARBA00022777"/>
    </source>
</evidence>
<evidence type="ECO:0000256" key="8">
    <source>
        <dbReference type="ARBA" id="ARBA00023012"/>
    </source>
</evidence>
<evidence type="ECO:0000256" key="3">
    <source>
        <dbReference type="ARBA" id="ARBA00022553"/>
    </source>
</evidence>